<evidence type="ECO:0000313" key="9">
    <source>
        <dbReference type="EMBL" id="OGH01216.1"/>
    </source>
</evidence>
<feature type="domain" description="PAS" evidence="7">
    <location>
        <begin position="35"/>
        <end position="116"/>
    </location>
</feature>
<evidence type="ECO:0000256" key="5">
    <source>
        <dbReference type="ARBA" id="ARBA00022777"/>
    </source>
</evidence>
<dbReference type="NCBIfam" id="TIGR00229">
    <property type="entry name" value="sensory_box"/>
    <property type="match status" value="1"/>
</dbReference>
<dbReference type="Pfam" id="PF13426">
    <property type="entry name" value="PAS_9"/>
    <property type="match status" value="1"/>
</dbReference>
<dbReference type="InterPro" id="IPR005467">
    <property type="entry name" value="His_kinase_dom"/>
</dbReference>
<dbReference type="AlphaFoldDB" id="A0A1F6GSQ4"/>
<dbReference type="InterPro" id="IPR000014">
    <property type="entry name" value="PAS"/>
</dbReference>
<evidence type="ECO:0000256" key="3">
    <source>
        <dbReference type="ARBA" id="ARBA00022553"/>
    </source>
</evidence>
<keyword evidence="4" id="KW-0808">Transferase</keyword>
<feature type="domain" description="PAC" evidence="8">
    <location>
        <begin position="107"/>
        <end position="159"/>
    </location>
</feature>
<dbReference type="Proteomes" id="UP000177583">
    <property type="component" value="Unassembled WGS sequence"/>
</dbReference>
<comment type="catalytic activity">
    <reaction evidence="1">
        <text>ATP + protein L-histidine = ADP + protein N-phospho-L-histidine.</text>
        <dbReference type="EC" id="2.7.13.3"/>
    </reaction>
</comment>
<keyword evidence="5" id="KW-0418">Kinase</keyword>
<dbReference type="InterPro" id="IPR052162">
    <property type="entry name" value="Sensor_kinase/Photoreceptor"/>
</dbReference>
<dbReference type="GO" id="GO:0004673">
    <property type="term" value="F:protein histidine kinase activity"/>
    <property type="evidence" value="ECO:0007669"/>
    <property type="project" value="UniProtKB-EC"/>
</dbReference>
<dbReference type="PROSITE" id="PS50112">
    <property type="entry name" value="PAS"/>
    <property type="match status" value="1"/>
</dbReference>
<dbReference type="Gene3D" id="3.30.565.10">
    <property type="entry name" value="Histidine kinase-like ATPase, C-terminal domain"/>
    <property type="match status" value="1"/>
</dbReference>
<dbReference type="InterPro" id="IPR004358">
    <property type="entry name" value="Sig_transdc_His_kin-like_C"/>
</dbReference>
<reference evidence="9 10" key="1">
    <citation type="journal article" date="2016" name="Nat. Commun.">
        <title>Thousands of microbial genomes shed light on interconnected biogeochemical processes in an aquifer system.</title>
        <authorList>
            <person name="Anantharaman K."/>
            <person name="Brown C.T."/>
            <person name="Hug L.A."/>
            <person name="Sharon I."/>
            <person name="Castelle C.J."/>
            <person name="Probst A.J."/>
            <person name="Thomas B.C."/>
            <person name="Singh A."/>
            <person name="Wilkins M.J."/>
            <person name="Karaoz U."/>
            <person name="Brodie E.L."/>
            <person name="Williams K.H."/>
            <person name="Hubbard S.S."/>
            <person name="Banfield J.F."/>
        </authorList>
    </citation>
    <scope>NUCLEOTIDE SEQUENCE [LARGE SCALE GENOMIC DNA]</scope>
</reference>
<evidence type="ECO:0000259" key="6">
    <source>
        <dbReference type="PROSITE" id="PS50109"/>
    </source>
</evidence>
<accession>A0A1F6GSQ4</accession>
<proteinExistence type="predicted"/>
<evidence type="ECO:0000256" key="1">
    <source>
        <dbReference type="ARBA" id="ARBA00000085"/>
    </source>
</evidence>
<dbReference type="PANTHER" id="PTHR43304">
    <property type="entry name" value="PHYTOCHROME-LIKE PROTEIN CPH1"/>
    <property type="match status" value="1"/>
</dbReference>
<name>A0A1F6GSQ4_9PROT</name>
<evidence type="ECO:0000313" key="10">
    <source>
        <dbReference type="Proteomes" id="UP000177583"/>
    </source>
</evidence>
<dbReference type="Pfam" id="PF02518">
    <property type="entry name" value="HATPase_c"/>
    <property type="match status" value="1"/>
</dbReference>
<dbReference type="SMART" id="SM00387">
    <property type="entry name" value="HATPase_c"/>
    <property type="match status" value="1"/>
</dbReference>
<evidence type="ECO:0000259" key="7">
    <source>
        <dbReference type="PROSITE" id="PS50112"/>
    </source>
</evidence>
<dbReference type="Gene3D" id="3.30.450.20">
    <property type="entry name" value="PAS domain"/>
    <property type="match status" value="1"/>
</dbReference>
<dbReference type="SUPFAM" id="SSF55874">
    <property type="entry name" value="ATPase domain of HSP90 chaperone/DNA topoisomerase II/histidine kinase"/>
    <property type="match status" value="1"/>
</dbReference>
<dbReference type="PRINTS" id="PR00344">
    <property type="entry name" value="BCTRLSENSOR"/>
</dbReference>
<organism evidence="9 10">
    <name type="scientific">Candidatus Lambdaproteobacteria bacterium RIFOXYD2_FULL_56_26</name>
    <dbReference type="NCBI Taxonomy" id="1817773"/>
    <lineage>
        <taxon>Bacteria</taxon>
        <taxon>Pseudomonadati</taxon>
        <taxon>Pseudomonadota</taxon>
        <taxon>Candidatus Lambdaproteobacteria</taxon>
    </lineage>
</organism>
<keyword evidence="3" id="KW-0597">Phosphoprotein</keyword>
<dbReference type="PROSITE" id="PS50109">
    <property type="entry name" value="HIS_KIN"/>
    <property type="match status" value="1"/>
</dbReference>
<sequence>MGNAKKRISLPQFVMESRLFDHSPFLPSIVECAKSKQCFNDFLYCLTDVYYQTDMAGTILTISPSCKIHLGYLPEEMIGKKMADFYFNPEERAKIVEQFIANQGKIARVEAILKHKDGSQVWASTDACIRFNDQGVPQIVEGISRNISEQKDLEAQLRKEIVSRRMITQVLCHDLATPINNILGLVDLGPEFVAQHLGLLVKSANVGKDLIGIVQHLHHFDETSELPVSKVSLEEVLESLKTSFQNRLSAKNLTLHVESAHDLFVKAERVTLEHSVIANFLTNAIKFSERGSAIWLSAKKETNNICVAVRDQGIGMSKTMQSDLFDLSKKTSRLGTANEAGTGWGMKLAQFFVKKYGGEIVVESKSKKDDPQHSGTLIKAFIPAFVGE</sequence>
<evidence type="ECO:0000256" key="2">
    <source>
        <dbReference type="ARBA" id="ARBA00012438"/>
    </source>
</evidence>
<protein>
    <recommendedName>
        <fullName evidence="2">histidine kinase</fullName>
        <ecNumber evidence="2">2.7.13.3</ecNumber>
    </recommendedName>
</protein>
<gene>
    <name evidence="9" type="ORF">A2557_00980</name>
</gene>
<evidence type="ECO:0000259" key="8">
    <source>
        <dbReference type="PROSITE" id="PS50113"/>
    </source>
</evidence>
<dbReference type="SUPFAM" id="SSF55785">
    <property type="entry name" value="PYP-like sensor domain (PAS domain)"/>
    <property type="match status" value="1"/>
</dbReference>
<dbReference type="CDD" id="cd00130">
    <property type="entry name" value="PAS"/>
    <property type="match status" value="1"/>
</dbReference>
<dbReference type="InterPro" id="IPR036890">
    <property type="entry name" value="HATPase_C_sf"/>
</dbReference>
<dbReference type="EMBL" id="MFNF01000037">
    <property type="protein sequence ID" value="OGH01216.1"/>
    <property type="molecule type" value="Genomic_DNA"/>
</dbReference>
<dbReference type="InterPro" id="IPR000700">
    <property type="entry name" value="PAS-assoc_C"/>
</dbReference>
<comment type="caution">
    <text evidence="9">The sequence shown here is derived from an EMBL/GenBank/DDBJ whole genome shotgun (WGS) entry which is preliminary data.</text>
</comment>
<feature type="domain" description="Histidine kinase" evidence="6">
    <location>
        <begin position="170"/>
        <end position="386"/>
    </location>
</feature>
<dbReference type="EC" id="2.7.13.3" evidence="2"/>
<dbReference type="PANTHER" id="PTHR43304:SF1">
    <property type="entry name" value="PAC DOMAIN-CONTAINING PROTEIN"/>
    <property type="match status" value="1"/>
</dbReference>
<evidence type="ECO:0000256" key="4">
    <source>
        <dbReference type="ARBA" id="ARBA00022679"/>
    </source>
</evidence>
<dbReference type="PROSITE" id="PS50113">
    <property type="entry name" value="PAC"/>
    <property type="match status" value="1"/>
</dbReference>
<dbReference type="InterPro" id="IPR035965">
    <property type="entry name" value="PAS-like_dom_sf"/>
</dbReference>
<dbReference type="InterPro" id="IPR003594">
    <property type="entry name" value="HATPase_dom"/>
</dbReference>